<reference evidence="2 3" key="1">
    <citation type="submission" date="2020-12" db="EMBL/GenBank/DDBJ databases">
        <title>Microbacterium sp. HY060.</title>
        <authorList>
            <person name="Zhou J."/>
        </authorList>
    </citation>
    <scope>NUCLEOTIDE SEQUENCE [LARGE SCALE GENOMIC DNA]</scope>
    <source>
        <strain evidence="2 3">HY60</strain>
    </source>
</reference>
<proteinExistence type="predicted"/>
<evidence type="ECO:0000256" key="1">
    <source>
        <dbReference type="SAM" id="Phobius"/>
    </source>
</evidence>
<protein>
    <recommendedName>
        <fullName evidence="4">DUF1328 domain-containing protein</fullName>
    </recommendedName>
</protein>
<keyword evidence="3" id="KW-1185">Reference proteome</keyword>
<evidence type="ECO:0008006" key="4">
    <source>
        <dbReference type="Google" id="ProtNLM"/>
    </source>
</evidence>
<evidence type="ECO:0000313" key="3">
    <source>
        <dbReference type="Proteomes" id="UP000662814"/>
    </source>
</evidence>
<feature type="transmembrane region" description="Helical" evidence="1">
    <location>
        <begin position="30"/>
        <end position="49"/>
    </location>
</feature>
<evidence type="ECO:0000313" key="2">
    <source>
        <dbReference type="EMBL" id="QPZ40411.1"/>
    </source>
</evidence>
<dbReference type="RefSeq" id="WP_166991822.1">
    <property type="nucleotide sequence ID" value="NZ_CP061169.1"/>
</dbReference>
<dbReference type="EMBL" id="CP061169">
    <property type="protein sequence ID" value="QPZ40411.1"/>
    <property type="molecule type" value="Genomic_DNA"/>
</dbReference>
<dbReference type="Proteomes" id="UP000662814">
    <property type="component" value="Chromosome"/>
</dbReference>
<gene>
    <name evidence="2" type="ORF">HCR76_10790</name>
</gene>
<keyword evidence="1" id="KW-1133">Transmembrane helix</keyword>
<keyword evidence="1" id="KW-0472">Membrane</keyword>
<name>A0ABX6YPV2_9MICO</name>
<keyword evidence="1" id="KW-0812">Transmembrane</keyword>
<organism evidence="2 3">
    <name type="scientific">Paramicrobacterium chengjingii</name>
    <dbReference type="NCBI Taxonomy" id="2769067"/>
    <lineage>
        <taxon>Bacteria</taxon>
        <taxon>Bacillati</taxon>
        <taxon>Actinomycetota</taxon>
        <taxon>Actinomycetes</taxon>
        <taxon>Micrococcales</taxon>
        <taxon>Microbacteriaceae</taxon>
        <taxon>Paramicrobacterium</taxon>
    </lineage>
</organism>
<accession>A0ABX6YPV2</accession>
<sequence length="52" mass="5617">MGFIISFLCFVVGLFLFGVAFNAAAFQAAIFFAGILLVCLSFGIPAHMLSRR</sequence>